<feature type="compositionally biased region" description="Low complexity" evidence="1">
    <location>
        <begin position="546"/>
        <end position="560"/>
    </location>
</feature>
<organism evidence="2 3">
    <name type="scientific">Lyophyllum shimeji</name>
    <name type="common">Hon-shimeji</name>
    <name type="synonym">Tricholoma shimeji</name>
    <dbReference type="NCBI Taxonomy" id="47721"/>
    <lineage>
        <taxon>Eukaryota</taxon>
        <taxon>Fungi</taxon>
        <taxon>Dikarya</taxon>
        <taxon>Basidiomycota</taxon>
        <taxon>Agaricomycotina</taxon>
        <taxon>Agaricomycetes</taxon>
        <taxon>Agaricomycetidae</taxon>
        <taxon>Agaricales</taxon>
        <taxon>Tricholomatineae</taxon>
        <taxon>Lyophyllaceae</taxon>
        <taxon>Lyophyllum</taxon>
    </lineage>
</organism>
<reference evidence="2" key="1">
    <citation type="submission" date="2022-07" db="EMBL/GenBank/DDBJ databases">
        <title>The genome of Lyophyllum shimeji provides insight into the initial evolution of ectomycorrhizal fungal genome.</title>
        <authorList>
            <person name="Kobayashi Y."/>
            <person name="Shibata T."/>
            <person name="Hirakawa H."/>
            <person name="Shigenobu S."/>
            <person name="Nishiyama T."/>
            <person name="Yamada A."/>
            <person name="Hasebe M."/>
            <person name="Kawaguchi M."/>
        </authorList>
    </citation>
    <scope>NUCLEOTIDE SEQUENCE</scope>
    <source>
        <strain evidence="2">AT787</strain>
    </source>
</reference>
<feature type="region of interest" description="Disordered" evidence="1">
    <location>
        <begin position="499"/>
        <end position="612"/>
    </location>
</feature>
<dbReference type="AlphaFoldDB" id="A0A9P3UM41"/>
<feature type="compositionally biased region" description="Low complexity" evidence="1">
    <location>
        <begin position="570"/>
        <end position="582"/>
    </location>
</feature>
<feature type="compositionally biased region" description="Low complexity" evidence="1">
    <location>
        <begin position="502"/>
        <end position="514"/>
    </location>
</feature>
<feature type="compositionally biased region" description="Polar residues" evidence="1">
    <location>
        <begin position="392"/>
        <end position="420"/>
    </location>
</feature>
<feature type="compositionally biased region" description="Low complexity" evidence="1">
    <location>
        <begin position="444"/>
        <end position="453"/>
    </location>
</feature>
<feature type="region of interest" description="Disordered" evidence="1">
    <location>
        <begin position="369"/>
        <end position="463"/>
    </location>
</feature>
<comment type="caution">
    <text evidence="2">The sequence shown here is derived from an EMBL/GenBank/DDBJ whole genome shotgun (WGS) entry which is preliminary data.</text>
</comment>
<feature type="region of interest" description="Disordered" evidence="1">
    <location>
        <begin position="1"/>
        <end position="37"/>
    </location>
</feature>
<dbReference type="Proteomes" id="UP001063166">
    <property type="component" value="Unassembled WGS sequence"/>
</dbReference>
<accession>A0A9P3UM41</accession>
<feature type="compositionally biased region" description="Polar residues" evidence="1">
    <location>
        <begin position="20"/>
        <end position="29"/>
    </location>
</feature>
<dbReference type="OrthoDB" id="3266894at2759"/>
<feature type="compositionally biased region" description="Pro residues" evidence="1">
    <location>
        <begin position="379"/>
        <end position="390"/>
    </location>
</feature>
<name>A0A9P3UM41_LYOSH</name>
<proteinExistence type="predicted"/>
<feature type="compositionally biased region" description="Polar residues" evidence="1">
    <location>
        <begin position="588"/>
        <end position="600"/>
    </location>
</feature>
<sequence>MHATRPRSSILHLFDPLASPAQSRDTPSPDSDKENSCPAFAEAFFDPAIKHSSPVVLKRRLVDVGDVTVDDPSTLAMLTEEEELDGSMCVDDNDTLTLPPFPTVTPARAGVSQVEGRTPTNSTVRTPLGELALDQDITPVARTKVYRRQPPLPSVITPASDDSSLSSVVDTVNSSGASFAGPASVKSSLNYHELINEDHAPPDTETPQITISSADELSESLSTLNLATPAGTLVTDISRPFASTPLCPASEVSPVRLSARLRPNPPDTSAQDPNRRSVDLYASFHLQLQSEEASFDLLNDKISFFASASGTDSFLNAIDEDDSFDMAVEEKNLQRAVETMRQEENLGKSTVCAHAGCLILIGYDTGPKVSAGDVRPPEPEPGPSITPPPAVSTASGEDTKSKTSPGPSLHGTSSSNSPASPTFLFGQRKQLAKVAPSEETTAGSSASPAVFVSPSPPSPDQHALAQAGVHTPLSVVREALPPPPVPALRIVKRIKRPGLEKTTSSTSASFTAAARGIGESKESSRVPTLDSAEAGPAPPPETRQKSALAAGAGRMASAGRVTAPAPTIALPSLSSSGSGPRRVPIVDSQASTASSRTGLGNQRVLPLTNGTGPRRVMIAPSVQATATAAPSKVPAVSGLKAPVRYGAGPGTAASALPRPVSRLPAPSGGGSVRPRPAAAAGTGIASGVGSQRAAGRAVLPRRMAYGTQ</sequence>
<gene>
    <name evidence="2" type="ORF">LshimejAT787_0302540</name>
</gene>
<evidence type="ECO:0000313" key="2">
    <source>
        <dbReference type="EMBL" id="GLB35966.1"/>
    </source>
</evidence>
<feature type="region of interest" description="Disordered" evidence="1">
    <location>
        <begin position="648"/>
        <end position="693"/>
    </location>
</feature>
<evidence type="ECO:0000313" key="3">
    <source>
        <dbReference type="Proteomes" id="UP001063166"/>
    </source>
</evidence>
<dbReference type="EMBL" id="BRPK01000003">
    <property type="protein sequence ID" value="GLB35966.1"/>
    <property type="molecule type" value="Genomic_DNA"/>
</dbReference>
<protein>
    <submittedName>
        <fullName evidence="2">Uncharacterized protein</fullName>
    </submittedName>
</protein>
<keyword evidence="3" id="KW-1185">Reference proteome</keyword>
<evidence type="ECO:0000256" key="1">
    <source>
        <dbReference type="SAM" id="MobiDB-lite"/>
    </source>
</evidence>